<gene>
    <name evidence="2" type="ORF">EOI86_13475</name>
</gene>
<proteinExistence type="predicted"/>
<dbReference type="AlphaFoldDB" id="A0A437QNU1"/>
<feature type="domain" description="LUD" evidence="1">
    <location>
        <begin position="57"/>
        <end position="221"/>
    </location>
</feature>
<dbReference type="InterPro" id="IPR003741">
    <property type="entry name" value="LUD_dom"/>
</dbReference>
<evidence type="ECO:0000259" key="1">
    <source>
        <dbReference type="Pfam" id="PF02589"/>
    </source>
</evidence>
<keyword evidence="3" id="KW-1185">Reference proteome</keyword>
<dbReference type="InterPro" id="IPR024185">
    <property type="entry name" value="FTHF_cligase-like_sf"/>
</dbReference>
<evidence type="ECO:0000313" key="3">
    <source>
        <dbReference type="Proteomes" id="UP000287447"/>
    </source>
</evidence>
<comment type="caution">
    <text evidence="2">The sequence shown here is derived from an EMBL/GenBank/DDBJ whole genome shotgun (WGS) entry which is preliminary data.</text>
</comment>
<dbReference type="PANTHER" id="PTHR43682:SF1">
    <property type="entry name" value="LACTATE UTILIZATION PROTEIN C"/>
    <property type="match status" value="1"/>
</dbReference>
<dbReference type="PANTHER" id="PTHR43682">
    <property type="entry name" value="LACTATE UTILIZATION PROTEIN C"/>
    <property type="match status" value="1"/>
</dbReference>
<protein>
    <submittedName>
        <fullName evidence="2">Lactate utilization protein C</fullName>
    </submittedName>
</protein>
<accession>A0A437QNU1</accession>
<dbReference type="Proteomes" id="UP000287447">
    <property type="component" value="Unassembled WGS sequence"/>
</dbReference>
<dbReference type="OrthoDB" id="9794157at2"/>
<dbReference type="RefSeq" id="WP_127765702.1">
    <property type="nucleotide sequence ID" value="NZ_SADE01000002.1"/>
</dbReference>
<dbReference type="SUPFAM" id="SSF100950">
    <property type="entry name" value="NagB/RpiA/CoA transferase-like"/>
    <property type="match status" value="1"/>
</dbReference>
<sequence>MSGSREQILGRIRSNLTQAAGPLRETPEVLEKRTIAHERGIRPSRVDKDAAGLVDLFVQRAEKVNATVARIASIDDIPDALATYLANENLPAAFRMSDNPDLNAVPWDKRPALEITKGASDGKDEVGLSRAVGGVAETGTLILASGKESPTSLNFLPETHVVMVKRSEIEGTYEDGWDMVRAKGALSRAVNFITGPSRTGDIEQTIYLGAHGPRRLHILLVDDA</sequence>
<dbReference type="InterPro" id="IPR037171">
    <property type="entry name" value="NagB/RpiA_transferase-like"/>
</dbReference>
<name>A0A437QNU1_9PROT</name>
<reference evidence="3" key="1">
    <citation type="submission" date="2019-01" db="EMBL/GenBank/DDBJ databases">
        <title>Gri0909 isolated from a small marine red alga.</title>
        <authorList>
            <person name="Kim J."/>
            <person name="Jeong S.E."/>
            <person name="Jeon C.O."/>
        </authorList>
    </citation>
    <scope>NUCLEOTIDE SEQUENCE [LARGE SCALE GENOMIC DNA]</scope>
    <source>
        <strain evidence="3">Gri0909</strain>
    </source>
</reference>
<organism evidence="2 3">
    <name type="scientific">Hwanghaeella grinnelliae</name>
    <dbReference type="NCBI Taxonomy" id="2500179"/>
    <lineage>
        <taxon>Bacteria</taxon>
        <taxon>Pseudomonadati</taxon>
        <taxon>Pseudomonadota</taxon>
        <taxon>Alphaproteobacteria</taxon>
        <taxon>Rhodospirillales</taxon>
        <taxon>Rhodospirillaceae</taxon>
        <taxon>Hwanghaeella</taxon>
    </lineage>
</organism>
<dbReference type="EMBL" id="SADE01000002">
    <property type="protein sequence ID" value="RVU36226.1"/>
    <property type="molecule type" value="Genomic_DNA"/>
</dbReference>
<evidence type="ECO:0000313" key="2">
    <source>
        <dbReference type="EMBL" id="RVU36226.1"/>
    </source>
</evidence>
<dbReference type="Gene3D" id="3.40.50.10420">
    <property type="entry name" value="NagB/RpiA/CoA transferase-like"/>
    <property type="match status" value="1"/>
</dbReference>
<dbReference type="Pfam" id="PF02589">
    <property type="entry name" value="LUD_dom"/>
    <property type="match status" value="1"/>
</dbReference>